<dbReference type="Proteomes" id="UP001235343">
    <property type="component" value="Unassembled WGS sequence"/>
</dbReference>
<protein>
    <submittedName>
        <fullName evidence="3">MFS transporter</fullName>
    </submittedName>
</protein>
<keyword evidence="2" id="KW-1133">Transmembrane helix</keyword>
<feature type="transmembrane region" description="Helical" evidence="2">
    <location>
        <begin position="79"/>
        <end position="98"/>
    </location>
</feature>
<evidence type="ECO:0000256" key="1">
    <source>
        <dbReference type="ARBA" id="ARBA00004651"/>
    </source>
</evidence>
<feature type="transmembrane region" description="Helical" evidence="2">
    <location>
        <begin position="282"/>
        <end position="301"/>
    </location>
</feature>
<organism evidence="3 4">
    <name type="scientific">Aquibacillus rhizosphaerae</name>
    <dbReference type="NCBI Taxonomy" id="3051431"/>
    <lineage>
        <taxon>Bacteria</taxon>
        <taxon>Bacillati</taxon>
        <taxon>Bacillota</taxon>
        <taxon>Bacilli</taxon>
        <taxon>Bacillales</taxon>
        <taxon>Bacillaceae</taxon>
        <taxon>Aquibacillus</taxon>
    </lineage>
</organism>
<feature type="transmembrane region" description="Helical" evidence="2">
    <location>
        <begin position="351"/>
        <end position="369"/>
    </location>
</feature>
<comment type="subcellular location">
    <subcellularLocation>
        <location evidence="1">Cell membrane</location>
        <topology evidence="1">Multi-pass membrane protein</topology>
    </subcellularLocation>
</comment>
<sequence length="397" mass="45479">MKKRIENKQLAPQAVQILVNHAIYQFGNSLSIIFVNLYLWRLTNSLWVNGLYNLIAILTQAATTFSIGKVAKKKGRTIMYRYGIFLTAFFYLCIVIVQEGIINHFYWFALIKGIAQGLYWVAYFTIVHQVSSNSNRHRYLGWNQIVMGGSNLLGPALAGWIISISSELGGYIIVFSLAFLMFVIATIGSFRIQKEHIHHRTYYMKYLPLMIRKKPNFLKALIGWFLIGFPQGVLMYIPPILIYSIFNDESVVGYLNVGFLGLSIISSYLISRFAVINSTRKYLLVAALGFTLSALFLIWDINMLTVILFMCISHLFKPLQANSFAAYYLKWIDLLPLKREFRVESVVLRETIINLGRGMGIIIFMIFSNDIDTSVVAYVIFIVMVIQMILPFLAKEK</sequence>
<name>A0ABT7L6N8_9BACI</name>
<keyword evidence="2" id="KW-0812">Transmembrane</keyword>
<dbReference type="InterPro" id="IPR011701">
    <property type="entry name" value="MFS"/>
</dbReference>
<proteinExistence type="predicted"/>
<feature type="transmembrane region" description="Helical" evidence="2">
    <location>
        <begin position="251"/>
        <end position="270"/>
    </location>
</feature>
<gene>
    <name evidence="3" type="ORF">QQS35_07375</name>
</gene>
<evidence type="ECO:0000313" key="3">
    <source>
        <dbReference type="EMBL" id="MDL4840276.1"/>
    </source>
</evidence>
<feature type="transmembrane region" description="Helical" evidence="2">
    <location>
        <begin position="168"/>
        <end position="190"/>
    </location>
</feature>
<dbReference type="InterPro" id="IPR052528">
    <property type="entry name" value="Sugar_transport-like"/>
</dbReference>
<feature type="transmembrane region" description="Helical" evidence="2">
    <location>
        <begin position="375"/>
        <end position="394"/>
    </location>
</feature>
<evidence type="ECO:0000256" key="2">
    <source>
        <dbReference type="SAM" id="Phobius"/>
    </source>
</evidence>
<keyword evidence="4" id="KW-1185">Reference proteome</keyword>
<evidence type="ECO:0000313" key="4">
    <source>
        <dbReference type="Proteomes" id="UP001235343"/>
    </source>
</evidence>
<accession>A0ABT7L6N8</accession>
<dbReference type="Gene3D" id="1.20.1250.20">
    <property type="entry name" value="MFS general substrate transporter like domains"/>
    <property type="match status" value="2"/>
</dbReference>
<feature type="transmembrane region" description="Helical" evidence="2">
    <location>
        <begin position="46"/>
        <end position="67"/>
    </location>
</feature>
<keyword evidence="2" id="KW-0472">Membrane</keyword>
<dbReference type="EMBL" id="JASTZU010000025">
    <property type="protein sequence ID" value="MDL4840276.1"/>
    <property type="molecule type" value="Genomic_DNA"/>
</dbReference>
<dbReference type="SUPFAM" id="SSF103473">
    <property type="entry name" value="MFS general substrate transporter"/>
    <property type="match status" value="1"/>
</dbReference>
<dbReference type="PANTHER" id="PTHR23526:SF2">
    <property type="entry name" value="MAJOR FACILITATOR SUPERFAMILY (MFS) PROFILE DOMAIN-CONTAINING PROTEIN"/>
    <property type="match status" value="1"/>
</dbReference>
<reference evidence="3 4" key="1">
    <citation type="submission" date="2023-06" db="EMBL/GenBank/DDBJ databases">
        <title>Aquibacillus rhizosphaerae LR5S19.</title>
        <authorList>
            <person name="Sun J.-Q."/>
        </authorList>
    </citation>
    <scope>NUCLEOTIDE SEQUENCE [LARGE SCALE GENOMIC DNA]</scope>
    <source>
        <strain evidence="3 4">LR5S19</strain>
    </source>
</reference>
<dbReference type="InterPro" id="IPR036259">
    <property type="entry name" value="MFS_trans_sf"/>
</dbReference>
<feature type="transmembrane region" description="Helical" evidence="2">
    <location>
        <begin position="139"/>
        <end position="162"/>
    </location>
</feature>
<dbReference type="RefSeq" id="WP_285931298.1">
    <property type="nucleotide sequence ID" value="NZ_JASTZU010000025.1"/>
</dbReference>
<feature type="transmembrane region" description="Helical" evidence="2">
    <location>
        <begin position="21"/>
        <end position="40"/>
    </location>
</feature>
<comment type="caution">
    <text evidence="3">The sequence shown here is derived from an EMBL/GenBank/DDBJ whole genome shotgun (WGS) entry which is preliminary data.</text>
</comment>
<dbReference type="PANTHER" id="PTHR23526">
    <property type="entry name" value="INTEGRAL MEMBRANE TRANSPORT PROTEIN-RELATED"/>
    <property type="match status" value="1"/>
</dbReference>
<feature type="transmembrane region" description="Helical" evidence="2">
    <location>
        <begin position="104"/>
        <end position="127"/>
    </location>
</feature>
<feature type="transmembrane region" description="Helical" evidence="2">
    <location>
        <begin position="220"/>
        <end position="245"/>
    </location>
</feature>
<dbReference type="Pfam" id="PF07690">
    <property type="entry name" value="MFS_1"/>
    <property type="match status" value="1"/>
</dbReference>